<organism evidence="1 2">
    <name type="scientific">Coniosporium uncinatum</name>
    <dbReference type="NCBI Taxonomy" id="93489"/>
    <lineage>
        <taxon>Eukaryota</taxon>
        <taxon>Fungi</taxon>
        <taxon>Dikarya</taxon>
        <taxon>Ascomycota</taxon>
        <taxon>Pezizomycotina</taxon>
        <taxon>Dothideomycetes</taxon>
        <taxon>Dothideomycetes incertae sedis</taxon>
        <taxon>Coniosporium</taxon>
    </lineage>
</organism>
<feature type="non-terminal residue" evidence="1">
    <location>
        <position position="1"/>
    </location>
</feature>
<gene>
    <name evidence="1" type="ORF">LTS18_012647</name>
</gene>
<keyword evidence="2" id="KW-1185">Reference proteome</keyword>
<evidence type="ECO:0000313" key="1">
    <source>
        <dbReference type="EMBL" id="KAK3076574.1"/>
    </source>
</evidence>
<protein>
    <submittedName>
        <fullName evidence="1">Uncharacterized protein</fullName>
    </submittedName>
</protein>
<comment type="caution">
    <text evidence="1">The sequence shown here is derived from an EMBL/GenBank/DDBJ whole genome shotgun (WGS) entry which is preliminary data.</text>
</comment>
<reference evidence="1" key="1">
    <citation type="submission" date="2024-09" db="EMBL/GenBank/DDBJ databases">
        <title>Black Yeasts Isolated from many extreme environments.</title>
        <authorList>
            <person name="Coleine C."/>
            <person name="Stajich J.E."/>
            <person name="Selbmann L."/>
        </authorList>
    </citation>
    <scope>NUCLEOTIDE SEQUENCE</scope>
    <source>
        <strain evidence="1">CCFEE 5737</strain>
    </source>
</reference>
<sequence>RDSTGMSAPHVLVTGGTGFVGSHIVNSIIELHPDWRVTVLDLLPSRLWSPPGEDVKYIQADVTQPEHVLESFQAARPDVVVHSAGIVPIGNDRYHPSHAKQKTFKVNVEGTRNIVQAAQRTGVKAMVFTSSITIVSDDFGHDYPNMNENIVPTPCGVYGLSKVAAEEIVLSANRPGFLTCAVRPSVILGPGDYQLLPTIHRCIAKGETPFVVGSGTNLFDFTYVTNIADAHVLAVKNLLGTQTAAGEAFFITNGEPLPFRDFCVAVWAEFGHVPPFTAHVPKGVAWWAGACAEWASCLTGTETTLSRGSVKDYCQAAYADISKARQILGYKPRVSLEDGIKSACKVRRPLVFDSHLLLLR</sequence>
<dbReference type="Proteomes" id="UP001186974">
    <property type="component" value="Unassembled WGS sequence"/>
</dbReference>
<evidence type="ECO:0000313" key="2">
    <source>
        <dbReference type="Proteomes" id="UP001186974"/>
    </source>
</evidence>
<dbReference type="EMBL" id="JAWDJW010003818">
    <property type="protein sequence ID" value="KAK3076574.1"/>
    <property type="molecule type" value="Genomic_DNA"/>
</dbReference>
<accession>A0ACC3DIU3</accession>
<proteinExistence type="predicted"/>
<name>A0ACC3DIU3_9PEZI</name>